<evidence type="ECO:0000313" key="3">
    <source>
        <dbReference type="Proteomes" id="UP000185622"/>
    </source>
</evidence>
<dbReference type="InterPro" id="IPR038765">
    <property type="entry name" value="Papain-like_cys_pep_sf"/>
</dbReference>
<dbReference type="SMART" id="SM00460">
    <property type="entry name" value="TGc"/>
    <property type="match status" value="1"/>
</dbReference>
<keyword evidence="3" id="KW-1185">Reference proteome</keyword>
<dbReference type="SUPFAM" id="SSF54001">
    <property type="entry name" value="Cysteine proteinases"/>
    <property type="match status" value="1"/>
</dbReference>
<dbReference type="RefSeq" id="WP_075774994.1">
    <property type="nucleotide sequence ID" value="NZ_CP019437.1"/>
</dbReference>
<proteinExistence type="predicted"/>
<evidence type="ECO:0000313" key="2">
    <source>
        <dbReference type="EMBL" id="AQS48430.1"/>
    </source>
</evidence>
<feature type="domain" description="Transglutaminase-like" evidence="1">
    <location>
        <begin position="176"/>
        <end position="247"/>
    </location>
</feature>
<evidence type="ECO:0000259" key="1">
    <source>
        <dbReference type="SMART" id="SM00460"/>
    </source>
</evidence>
<gene>
    <name evidence="2" type="ORF">BMG03_11965</name>
</gene>
<dbReference type="PANTHER" id="PTHR33490">
    <property type="entry name" value="BLR5614 PROTEIN-RELATED"/>
    <property type="match status" value="1"/>
</dbReference>
<dbReference type="Pfam" id="PF01841">
    <property type="entry name" value="Transglut_core"/>
    <property type="match status" value="1"/>
</dbReference>
<dbReference type="Proteomes" id="UP000185622">
    <property type="component" value="Chromosome"/>
</dbReference>
<dbReference type="Gene3D" id="3.10.620.30">
    <property type="match status" value="1"/>
</dbReference>
<dbReference type="EMBL" id="CP019437">
    <property type="protein sequence ID" value="AQS48430.1"/>
    <property type="molecule type" value="Genomic_DNA"/>
</dbReference>
<dbReference type="InterPro" id="IPR002931">
    <property type="entry name" value="Transglutaminase-like"/>
</dbReference>
<sequence length="292" mass="31891">MRYEVKLKLTYRYNAPSDHARTLLRVLPSDIAGLQTVTSRVLSFDPPPDERHESRDFFGNGMTSAVWHAPVAEIGVTLNARIERGLAEPGLDLSSPREELAQEIAQFRSLAPDAPHHFLAPSRRASPTKAMTEFARAQLQPGQTARGAIEALGRALHREMRFDAGATDVNTPAAEAFANRHGVCQDFSHIMISCLRGVGIPAGYVSGFLRTYPPPGQPRLEGADAMHAWVRAWAGAETGWIEFDPTNDQYAGEDYITVGYGRDYDDVPPLRGAMRGAGGQQSAQAVDVIPLD</sequence>
<organism evidence="2 3">
    <name type="scientific">Thioclava nitratireducens</name>
    <dbReference type="NCBI Taxonomy" id="1915078"/>
    <lineage>
        <taxon>Bacteria</taxon>
        <taxon>Pseudomonadati</taxon>
        <taxon>Pseudomonadota</taxon>
        <taxon>Alphaproteobacteria</taxon>
        <taxon>Rhodobacterales</taxon>
        <taxon>Paracoccaceae</taxon>
        <taxon>Thioclava</taxon>
    </lineage>
</organism>
<reference evidence="2 3" key="1">
    <citation type="submission" date="2017-01" db="EMBL/GenBank/DDBJ databases">
        <title>The complete genome sequence of a sulfur-oxidizing marine bacterium Thioclava sp. 25B10_4T.</title>
        <authorList>
            <person name="Liu Y."/>
            <person name="Lai Q."/>
            <person name="Shao Z."/>
        </authorList>
    </citation>
    <scope>NUCLEOTIDE SEQUENCE [LARGE SCALE GENOMIC DNA]</scope>
    <source>
        <strain evidence="2 3">25B10_4</strain>
    </source>
</reference>
<name>A0ABM6IHS9_9RHOB</name>
<dbReference type="Pfam" id="PF08379">
    <property type="entry name" value="Bact_transglu_N"/>
    <property type="match status" value="1"/>
</dbReference>
<dbReference type="PANTHER" id="PTHR33490:SF7">
    <property type="entry name" value="BLR2979 PROTEIN"/>
    <property type="match status" value="1"/>
</dbReference>
<accession>A0ABM6IHS9</accession>
<protein>
    <submittedName>
        <fullName evidence="2">Transglutaminase</fullName>
    </submittedName>
</protein>
<dbReference type="InterPro" id="IPR013589">
    <property type="entry name" value="Bac_transglu_N"/>
</dbReference>